<comment type="similarity">
    <text evidence="1">Belongs to the glycosyl hydrolase 2 family.</text>
</comment>
<proteinExistence type="inferred from homology"/>
<dbReference type="Proteomes" id="UP001589798">
    <property type="component" value="Unassembled WGS sequence"/>
</dbReference>
<evidence type="ECO:0000259" key="8">
    <source>
        <dbReference type="Pfam" id="PF11721"/>
    </source>
</evidence>
<dbReference type="Gene3D" id="2.60.40.10">
    <property type="entry name" value="Immunoglobulins"/>
    <property type="match status" value="2"/>
</dbReference>
<feature type="domain" description="Glycosyl hydrolases family 2 sugar binding" evidence="7">
    <location>
        <begin position="85"/>
        <end position="200"/>
    </location>
</feature>
<dbReference type="Pfam" id="PF00703">
    <property type="entry name" value="Glyco_hydro_2"/>
    <property type="match status" value="1"/>
</dbReference>
<dbReference type="Pfam" id="PF02837">
    <property type="entry name" value="Glyco_hydro_2_N"/>
    <property type="match status" value="1"/>
</dbReference>
<dbReference type="InterPro" id="IPR008979">
    <property type="entry name" value="Galactose-bd-like_sf"/>
</dbReference>
<feature type="chain" id="PRO_5046358555" evidence="4">
    <location>
        <begin position="24"/>
        <end position="887"/>
    </location>
</feature>
<feature type="domain" description="Glycoside hydrolase family 2 catalytic" evidence="6">
    <location>
        <begin position="325"/>
        <end position="633"/>
    </location>
</feature>
<dbReference type="InterPro" id="IPR017853">
    <property type="entry name" value="GH"/>
</dbReference>
<sequence length="887" mass="96253">MRRPMAIAALFMTGTALSVPATAAERRSPATPAATRDVHPLLQGWRFHFGNVQADASRADFDDSGWDQVALPHSWNRIGGYRTQRGPDSNNRQGHGWYRLAYKAPAVAAGLRQYLDFAAVSKIADVWVNGSHVGTHKGAFGRFRIDVTSVWRPGQVNTVVVRADNSKVEAGSATAEVIPLSGDFFVHGGIYRDVALLQLPAASIDPLDHGGPGVYARATEITADRALVEVRTRLRNLGSSAQPLRLVTRVTDAAGKTVAREEQPVQLAPGASEAIGRVTLPKPHLWNGRRDPYLYTVTAELTDTGRVIDRVDQPLGLRTFRFDADKGFFLNGQHVKLHGVSRHQDALGSGWALTPAQHAQDMALIEELGANTVRQAHYQHADQWTELADKAGMVVWAELPYVTTPSLTSDKGSDALWANAEEQLREQIRQNYNHPSIMMWSVGNEVDSAKGFGQKGAPPKPLALLQRLNAVAHQEDPDRPTTMADCCEGVGMIQTAGEKVVGTTDLVGYNRYFGWYYPKPLEMAAQLGAALDKLHADHPALPLSISEYGGGGAVTQHSDDVRSGFVNFVGRPHPEEYAAWLHEQTWPVIAARNQVFASWVWAMFDFASDFRDEGDSVDLNDKGLVTADRKVRKDPFWYYQAAWGETPALHLAGKHYVQRAYPVMDVKAYANAPSATLTFNGRKLGDTLCVNFVCEWKGVALKPGANKAVVTSRTGARTLRDTATWTGPAANAGIRIDAGNLGGRELAGHRFGSDTFVTGGTPVILNLVGFGGRSLGPLRKVETATPELFEYWREGEAFSYRIPAPAGTWTVTLHLFEPRPGGTANQALTVTANGATAIEGLNIGQAAGGPLREVIRSFPVKVGTDGLMLDFKSTGGKASLGAIEITR</sequence>
<organism evidence="9 10">
    <name type="scientific">Novosphingobium soli</name>
    <dbReference type="NCBI Taxonomy" id="574956"/>
    <lineage>
        <taxon>Bacteria</taxon>
        <taxon>Pseudomonadati</taxon>
        <taxon>Pseudomonadota</taxon>
        <taxon>Alphaproteobacteria</taxon>
        <taxon>Sphingomonadales</taxon>
        <taxon>Sphingomonadaceae</taxon>
        <taxon>Novosphingobium</taxon>
    </lineage>
</organism>
<reference evidence="9 10" key="1">
    <citation type="submission" date="2024-09" db="EMBL/GenBank/DDBJ databases">
        <authorList>
            <person name="Sun Q."/>
            <person name="Mori K."/>
        </authorList>
    </citation>
    <scope>NUCLEOTIDE SEQUENCE [LARGE SCALE GENOMIC DNA]</scope>
    <source>
        <strain evidence="9 10">CCM 7706</strain>
    </source>
</reference>
<dbReference type="Pfam" id="PF02836">
    <property type="entry name" value="Glyco_hydro_2_C"/>
    <property type="match status" value="1"/>
</dbReference>
<evidence type="ECO:0000259" key="6">
    <source>
        <dbReference type="Pfam" id="PF02836"/>
    </source>
</evidence>
<dbReference type="Gene3D" id="3.20.20.80">
    <property type="entry name" value="Glycosidases"/>
    <property type="match status" value="1"/>
</dbReference>
<dbReference type="InterPro" id="IPR006102">
    <property type="entry name" value="Ig-like_GH2"/>
</dbReference>
<accession>A0ABV6CZI2</accession>
<dbReference type="SUPFAM" id="SSF49303">
    <property type="entry name" value="beta-Galactosidase/glucuronidase domain"/>
    <property type="match status" value="1"/>
</dbReference>
<evidence type="ECO:0000259" key="5">
    <source>
        <dbReference type="Pfam" id="PF00703"/>
    </source>
</evidence>
<keyword evidence="4" id="KW-0732">Signal</keyword>
<protein>
    <submittedName>
        <fullName evidence="9">Glycoside hydrolase family 2 TIM barrel-domain containing protein</fullName>
    </submittedName>
</protein>
<dbReference type="InterPro" id="IPR006101">
    <property type="entry name" value="Glyco_hydro_2"/>
</dbReference>
<evidence type="ECO:0000256" key="3">
    <source>
        <dbReference type="ARBA" id="ARBA00023295"/>
    </source>
</evidence>
<name>A0ABV6CZI2_9SPHN</name>
<dbReference type="EMBL" id="JBHLWK010000019">
    <property type="protein sequence ID" value="MFC0205793.1"/>
    <property type="molecule type" value="Genomic_DNA"/>
</dbReference>
<evidence type="ECO:0000256" key="2">
    <source>
        <dbReference type="ARBA" id="ARBA00022801"/>
    </source>
</evidence>
<comment type="caution">
    <text evidence="9">The sequence shown here is derived from an EMBL/GenBank/DDBJ whole genome shotgun (WGS) entry which is preliminary data.</text>
</comment>
<dbReference type="GO" id="GO:0016787">
    <property type="term" value="F:hydrolase activity"/>
    <property type="evidence" value="ECO:0007669"/>
    <property type="project" value="UniProtKB-KW"/>
</dbReference>
<feature type="signal peptide" evidence="4">
    <location>
        <begin position="1"/>
        <end position="23"/>
    </location>
</feature>
<dbReference type="Gene3D" id="2.60.120.260">
    <property type="entry name" value="Galactose-binding domain-like"/>
    <property type="match status" value="1"/>
</dbReference>
<keyword evidence="10" id="KW-1185">Reference proteome</keyword>
<dbReference type="Gene3D" id="2.60.120.430">
    <property type="entry name" value="Galactose-binding lectin"/>
    <property type="match status" value="1"/>
</dbReference>
<evidence type="ECO:0000256" key="4">
    <source>
        <dbReference type="SAM" id="SignalP"/>
    </source>
</evidence>
<dbReference type="InterPro" id="IPR036156">
    <property type="entry name" value="Beta-gal/glucu_dom_sf"/>
</dbReference>
<dbReference type="InterPro" id="IPR006103">
    <property type="entry name" value="Glyco_hydro_2_cat"/>
</dbReference>
<keyword evidence="3" id="KW-0326">Glycosidase</keyword>
<keyword evidence="2 9" id="KW-0378">Hydrolase</keyword>
<evidence type="ECO:0000256" key="1">
    <source>
        <dbReference type="ARBA" id="ARBA00007401"/>
    </source>
</evidence>
<feature type="domain" description="Glycoside hydrolase family 2 immunoglobulin-like beta-sandwich" evidence="5">
    <location>
        <begin position="220"/>
        <end position="318"/>
    </location>
</feature>
<dbReference type="RefSeq" id="WP_379556186.1">
    <property type="nucleotide sequence ID" value="NZ_JBHUKO010000001.1"/>
</dbReference>
<evidence type="ECO:0000313" key="10">
    <source>
        <dbReference type="Proteomes" id="UP001589798"/>
    </source>
</evidence>
<feature type="domain" description="Malectin" evidence="8">
    <location>
        <begin position="740"/>
        <end position="874"/>
    </location>
</feature>
<gene>
    <name evidence="9" type="ORF">ACFFJC_16120</name>
</gene>
<evidence type="ECO:0000313" key="9">
    <source>
        <dbReference type="EMBL" id="MFC0205793.1"/>
    </source>
</evidence>
<evidence type="ECO:0000259" key="7">
    <source>
        <dbReference type="Pfam" id="PF02837"/>
    </source>
</evidence>
<dbReference type="SUPFAM" id="SSF49785">
    <property type="entry name" value="Galactose-binding domain-like"/>
    <property type="match status" value="1"/>
</dbReference>
<dbReference type="InterPro" id="IPR051913">
    <property type="entry name" value="GH2_Domain-Containing"/>
</dbReference>
<dbReference type="PRINTS" id="PR00132">
    <property type="entry name" value="GLHYDRLASE2"/>
</dbReference>
<dbReference type="PANTHER" id="PTHR42732">
    <property type="entry name" value="BETA-GALACTOSIDASE"/>
    <property type="match status" value="1"/>
</dbReference>
<dbReference type="InterPro" id="IPR021720">
    <property type="entry name" value="Malectin_dom"/>
</dbReference>
<dbReference type="Pfam" id="PF11721">
    <property type="entry name" value="Malectin"/>
    <property type="match status" value="1"/>
</dbReference>
<dbReference type="PANTHER" id="PTHR42732:SF1">
    <property type="entry name" value="BETA-MANNOSIDASE"/>
    <property type="match status" value="1"/>
</dbReference>
<dbReference type="SUPFAM" id="SSF51445">
    <property type="entry name" value="(Trans)glycosidases"/>
    <property type="match status" value="1"/>
</dbReference>
<dbReference type="InterPro" id="IPR013783">
    <property type="entry name" value="Ig-like_fold"/>
</dbReference>
<dbReference type="InterPro" id="IPR006104">
    <property type="entry name" value="Glyco_hydro_2_N"/>
</dbReference>